<dbReference type="OrthoDB" id="3238762at2759"/>
<proteinExistence type="inferred from homology"/>
<keyword evidence="5 21" id="KW-0964">Secreted</keyword>
<dbReference type="CDD" id="cd21175">
    <property type="entry name" value="LPMO_AA9"/>
    <property type="match status" value="1"/>
</dbReference>
<comment type="similarity">
    <text evidence="19">Belongs to the polysaccharide monooxygenase AA9 family.</text>
</comment>
<keyword evidence="17" id="KW-0961">Cell wall biogenesis/degradation</keyword>
<keyword evidence="8 23" id="KW-0732">Signal</keyword>
<dbReference type="PANTHER" id="PTHR33353:SF9">
    <property type="entry name" value="ENDOGLUCANASE II"/>
    <property type="match status" value="1"/>
</dbReference>
<evidence type="ECO:0000256" key="13">
    <source>
        <dbReference type="ARBA" id="ARBA00023136"/>
    </source>
</evidence>
<dbReference type="Pfam" id="PF03443">
    <property type="entry name" value="AA9"/>
    <property type="match status" value="1"/>
</dbReference>
<evidence type="ECO:0000256" key="8">
    <source>
        <dbReference type="ARBA" id="ARBA00022729"/>
    </source>
</evidence>
<evidence type="ECO:0000256" key="6">
    <source>
        <dbReference type="ARBA" id="ARBA00022622"/>
    </source>
</evidence>
<dbReference type="InterPro" id="IPR011330">
    <property type="entry name" value="Glyco_hydro/deAcase_b/a-brl"/>
</dbReference>
<keyword evidence="16" id="KW-0449">Lipoprotein</keyword>
<dbReference type="GO" id="GO:0005576">
    <property type="term" value="C:extracellular region"/>
    <property type="evidence" value="ECO:0007669"/>
    <property type="project" value="UniProtKB-SubCell"/>
</dbReference>
<dbReference type="GO" id="GO:0008810">
    <property type="term" value="F:cellulase activity"/>
    <property type="evidence" value="ECO:0007669"/>
    <property type="project" value="UniProtKB-UniRule"/>
</dbReference>
<dbReference type="InterPro" id="IPR005103">
    <property type="entry name" value="AA9_LPMO"/>
</dbReference>
<dbReference type="SMART" id="SM00236">
    <property type="entry name" value="fCBD"/>
    <property type="match status" value="1"/>
</dbReference>
<feature type="chain" id="PRO_5034262817" description="AA9 family lytic polysaccharide monooxygenase" evidence="23">
    <location>
        <begin position="20"/>
        <end position="749"/>
    </location>
</feature>
<evidence type="ECO:0000256" key="17">
    <source>
        <dbReference type="ARBA" id="ARBA00023316"/>
    </source>
</evidence>
<evidence type="ECO:0000256" key="19">
    <source>
        <dbReference type="ARBA" id="ARBA00044502"/>
    </source>
</evidence>
<dbReference type="Gene3D" id="2.70.50.70">
    <property type="match status" value="1"/>
</dbReference>
<evidence type="ECO:0000313" key="26">
    <source>
        <dbReference type="EMBL" id="KAF5330037.1"/>
    </source>
</evidence>
<dbReference type="Pfam" id="PF01522">
    <property type="entry name" value="Polysacc_deac_1"/>
    <property type="match status" value="1"/>
</dbReference>
<keyword evidence="27" id="KW-1185">Reference proteome</keyword>
<dbReference type="GO" id="GO:0030248">
    <property type="term" value="F:cellulose binding"/>
    <property type="evidence" value="ECO:0007669"/>
    <property type="project" value="UniProtKB-UniRule"/>
</dbReference>
<keyword evidence="6" id="KW-0325">Glycoprotein</keyword>
<evidence type="ECO:0000256" key="7">
    <source>
        <dbReference type="ARBA" id="ARBA00022723"/>
    </source>
</evidence>
<dbReference type="GO" id="GO:0005886">
    <property type="term" value="C:plasma membrane"/>
    <property type="evidence" value="ECO:0007669"/>
    <property type="project" value="UniProtKB-SubCell"/>
</dbReference>
<evidence type="ECO:0000256" key="12">
    <source>
        <dbReference type="ARBA" id="ARBA00023033"/>
    </source>
</evidence>
<evidence type="ECO:0000256" key="18">
    <source>
        <dbReference type="ARBA" id="ARBA00023326"/>
    </source>
</evidence>
<comment type="caution">
    <text evidence="26">The sequence shown here is derived from an EMBL/GenBank/DDBJ whole genome shotgun (WGS) entry which is preliminary data.</text>
</comment>
<keyword evidence="12" id="KW-0503">Monooxygenase</keyword>
<evidence type="ECO:0000256" key="15">
    <source>
        <dbReference type="ARBA" id="ARBA00023277"/>
    </source>
</evidence>
<evidence type="ECO:0000256" key="22">
    <source>
        <dbReference type="SAM" id="MobiDB-lite"/>
    </source>
</evidence>
<evidence type="ECO:0000256" key="14">
    <source>
        <dbReference type="ARBA" id="ARBA00023157"/>
    </source>
</evidence>
<evidence type="ECO:0000256" key="21">
    <source>
        <dbReference type="RuleBase" id="RU368122"/>
    </source>
</evidence>
<dbReference type="InterPro" id="IPR049892">
    <property type="entry name" value="AA9"/>
</dbReference>
<evidence type="ECO:0000256" key="20">
    <source>
        <dbReference type="ARBA" id="ARBA00045077"/>
    </source>
</evidence>
<evidence type="ECO:0000256" key="16">
    <source>
        <dbReference type="ARBA" id="ARBA00023288"/>
    </source>
</evidence>
<feature type="domain" description="NodB homology" evidence="25">
    <location>
        <begin position="451"/>
        <end position="638"/>
    </location>
</feature>
<keyword evidence="15 21" id="KW-0119">Carbohydrate metabolism</keyword>
<evidence type="ECO:0000256" key="1">
    <source>
        <dbReference type="ARBA" id="ARBA00001973"/>
    </source>
</evidence>
<keyword evidence="13" id="KW-0472">Membrane</keyword>
<dbReference type="Gene3D" id="3.20.20.370">
    <property type="entry name" value="Glycoside hydrolase/deacetylase"/>
    <property type="match status" value="1"/>
</dbReference>
<evidence type="ECO:0000313" key="27">
    <source>
        <dbReference type="Proteomes" id="UP000541558"/>
    </source>
</evidence>
<feature type="region of interest" description="Disordered" evidence="22">
    <location>
        <begin position="675"/>
        <end position="726"/>
    </location>
</feature>
<dbReference type="SUPFAM" id="SSF88713">
    <property type="entry name" value="Glycoside hydrolase/deacetylase"/>
    <property type="match status" value="1"/>
</dbReference>
<dbReference type="GO" id="GO:0016810">
    <property type="term" value="F:hydrolase activity, acting on carbon-nitrogen (but not peptide) bonds"/>
    <property type="evidence" value="ECO:0007669"/>
    <property type="project" value="InterPro"/>
</dbReference>
<dbReference type="InterPro" id="IPR000254">
    <property type="entry name" value="CBD"/>
</dbReference>
<organism evidence="26 27">
    <name type="scientific">Ephemerocybe angulata</name>
    <dbReference type="NCBI Taxonomy" id="980116"/>
    <lineage>
        <taxon>Eukaryota</taxon>
        <taxon>Fungi</taxon>
        <taxon>Dikarya</taxon>
        <taxon>Basidiomycota</taxon>
        <taxon>Agaricomycotina</taxon>
        <taxon>Agaricomycetes</taxon>
        <taxon>Agaricomycetidae</taxon>
        <taxon>Agaricales</taxon>
        <taxon>Agaricineae</taxon>
        <taxon>Psathyrellaceae</taxon>
        <taxon>Ephemerocybe</taxon>
    </lineage>
</organism>
<evidence type="ECO:0000256" key="2">
    <source>
        <dbReference type="ARBA" id="ARBA00004609"/>
    </source>
</evidence>
<dbReference type="AlphaFoldDB" id="A0A8H5BX85"/>
<dbReference type="GO" id="GO:0098552">
    <property type="term" value="C:side of membrane"/>
    <property type="evidence" value="ECO:0007669"/>
    <property type="project" value="UniProtKB-KW"/>
</dbReference>
<feature type="compositionally biased region" description="Low complexity" evidence="22">
    <location>
        <begin position="676"/>
        <end position="721"/>
    </location>
</feature>
<evidence type="ECO:0000256" key="23">
    <source>
        <dbReference type="SAM" id="SignalP"/>
    </source>
</evidence>
<evidence type="ECO:0000256" key="5">
    <source>
        <dbReference type="ARBA" id="ARBA00022525"/>
    </source>
</evidence>
<dbReference type="Pfam" id="PF00734">
    <property type="entry name" value="CBM_1"/>
    <property type="match status" value="1"/>
</dbReference>
<accession>A0A8H5BX85</accession>
<protein>
    <recommendedName>
        <fullName evidence="21">AA9 family lytic polysaccharide monooxygenase</fullName>
        <ecNumber evidence="21">1.14.99.56</ecNumber>
    </recommendedName>
    <alternativeName>
        <fullName evidence="21">Endo-beta-1,4-glucanase</fullName>
    </alternativeName>
    <alternativeName>
        <fullName evidence="21">Glycosyl hydrolase 61 family protein</fullName>
    </alternativeName>
</protein>
<dbReference type="PROSITE" id="PS51164">
    <property type="entry name" value="CBM1_2"/>
    <property type="match status" value="1"/>
</dbReference>
<sequence length="749" mass="78589">MRFALTSAAVASLIASASAHATWQQLWINGVDAGTACTRQALTFAQNIACNVHLSNNNVCPIRAGDVLQVEMHQQQGDRSCKNEAIGGQHYGPVTVYMAKVSDAKTASPNSAGWFKVSEGGLMSNNPDYFAVQVLNDLAPGDYLIRAEVIALHAASASGGAQFYPGCFQVNVSGSGSANPPTVKFPGAYSSSDPGIAVNIHQDLTTYKIPGPAPYGSAAATVATTKWPTAATWNTANQPATVPTTYVGANPPAATATTSTVVIPTTTASTPTSTPSTPAGGAALYGQCGGVGWSGPTTCAQGTCSKLNALLVLAASPLALAASIHDARDHTHVQSARLPKRWFHGEDHPVATLFRRGDDGQKRPEVGSPEWAAKYPAIRPDENQLPKEWTDALDAAVKAGKIPTIAPSIANVPEPDTVPAYAAGVNPLSPEVCAAAAKCRNTADHWDAPDGVFVSSFDDGPQPGPSGILLDFLTKNNVKATHFMIGINIKNNPNEFLQAFNAGNDIAVHTYNHPHMTTLSNQAILAQLGWTMQIIYDSTGGRVPRYWRPPYGDTDERVRAIAIEVFGLETVVWNFDTFDWQMTTGARSPETVAADLKTFITGSKVKGLNILEHEISEKSVNAFIGAFPLIAQNGWKFASLASALGKDPYQNAESSTSANVDKAGILDFGQKDDPATSKTVTTLSTTTTSTPAVSTPATTTITTTTTTQSSQTQQPSSGASTNQNSAGSQESSFWTLAIALSGVIAGSLL</sequence>
<keyword evidence="9 21" id="KW-0136">Cellulose degradation</keyword>
<keyword evidence="6" id="KW-0336">GPI-anchor</keyword>
<keyword evidence="10" id="KW-0560">Oxidoreductase</keyword>
<evidence type="ECO:0000256" key="11">
    <source>
        <dbReference type="ARBA" id="ARBA00023008"/>
    </source>
</evidence>
<dbReference type="EC" id="1.14.99.56" evidence="21"/>
<comment type="subcellular location">
    <subcellularLocation>
        <location evidence="2">Cell membrane</location>
        <topology evidence="2">Lipid-anchor</topology>
        <topology evidence="2">GPI-anchor</topology>
    </subcellularLocation>
    <subcellularLocation>
        <location evidence="3 21">Secreted</location>
    </subcellularLocation>
</comment>
<dbReference type="PANTHER" id="PTHR33353">
    <property type="entry name" value="PUTATIVE (AFU_ORTHOLOGUE AFUA_1G12560)-RELATED"/>
    <property type="match status" value="1"/>
</dbReference>
<feature type="signal peptide" evidence="23">
    <location>
        <begin position="1"/>
        <end position="19"/>
    </location>
</feature>
<dbReference type="SUPFAM" id="SSF57180">
    <property type="entry name" value="Cellulose-binding domain"/>
    <property type="match status" value="1"/>
</dbReference>
<comment type="catalytic activity">
    <reaction evidence="20 21">
        <text>[(1-&gt;4)-beta-D-glucosyl]n+m + reduced acceptor + O2 = 4-dehydro-beta-D-glucosyl-[(1-&gt;4)-beta-D-glucosyl]n-1 + [(1-&gt;4)-beta-D-glucosyl]m + acceptor + H2O.</text>
        <dbReference type="EC" id="1.14.99.56"/>
    </reaction>
</comment>
<dbReference type="GO" id="GO:0046872">
    <property type="term" value="F:metal ion binding"/>
    <property type="evidence" value="ECO:0007669"/>
    <property type="project" value="UniProtKB-KW"/>
</dbReference>
<evidence type="ECO:0000256" key="3">
    <source>
        <dbReference type="ARBA" id="ARBA00004613"/>
    </source>
</evidence>
<reference evidence="26 27" key="1">
    <citation type="journal article" date="2020" name="ISME J.">
        <title>Uncovering the hidden diversity of litter-decomposition mechanisms in mushroom-forming fungi.</title>
        <authorList>
            <person name="Floudas D."/>
            <person name="Bentzer J."/>
            <person name="Ahren D."/>
            <person name="Johansson T."/>
            <person name="Persson P."/>
            <person name="Tunlid A."/>
        </authorList>
    </citation>
    <scope>NUCLEOTIDE SEQUENCE [LARGE SCALE GENOMIC DNA]</scope>
    <source>
        <strain evidence="26 27">CBS 175.51</strain>
    </source>
</reference>
<dbReference type="InterPro" id="IPR035971">
    <property type="entry name" value="CBD_sf"/>
</dbReference>
<evidence type="ECO:0000256" key="9">
    <source>
        <dbReference type="ARBA" id="ARBA00023001"/>
    </source>
</evidence>
<dbReference type="InterPro" id="IPR002509">
    <property type="entry name" value="NODB_dom"/>
</dbReference>
<dbReference type="EMBL" id="JAACJK010000117">
    <property type="protein sequence ID" value="KAF5330037.1"/>
    <property type="molecule type" value="Genomic_DNA"/>
</dbReference>
<dbReference type="GO" id="GO:0004497">
    <property type="term" value="F:monooxygenase activity"/>
    <property type="evidence" value="ECO:0007669"/>
    <property type="project" value="UniProtKB-KW"/>
</dbReference>
<keyword evidence="7" id="KW-0479">Metal-binding</keyword>
<comment type="cofactor">
    <cofactor evidence="1">
        <name>Cu(2+)</name>
        <dbReference type="ChEBI" id="CHEBI:29036"/>
    </cofactor>
</comment>
<comment type="domain">
    <text evidence="21">Has a modular structure: an endo-beta-1,4-glucanase catalytic module at the N-terminus, a linker rich in serines and threonines, and a C-terminal carbohydrate-binding module (CBM).</text>
</comment>
<gene>
    <name evidence="26" type="ORF">D9611_010473</name>
</gene>
<keyword evidence="14 21" id="KW-1015">Disulfide bond</keyword>
<dbReference type="GO" id="GO:0030245">
    <property type="term" value="P:cellulose catabolic process"/>
    <property type="evidence" value="ECO:0007669"/>
    <property type="project" value="UniProtKB-UniRule"/>
</dbReference>
<comment type="function">
    <text evidence="21">Lytic polysaccharide monooxygenase (LMPO) that depolymerizes crystalline and amorphous polysaccharides via the oxidation of scissile alpha- or beta-(1-4)-glycosidic bonds, yielding C1 and/or C4 oxidation products. Catalysis by LPMOs requires the reduction of the active-site copper from Cu(II) to Cu(I) by a reducing agent and H(2)O(2) or O(2) as a cosubstrate.</text>
</comment>
<name>A0A8H5BX85_9AGAR</name>
<evidence type="ECO:0000256" key="4">
    <source>
        <dbReference type="ARBA" id="ARBA00022475"/>
    </source>
</evidence>
<evidence type="ECO:0000256" key="10">
    <source>
        <dbReference type="ARBA" id="ARBA00023002"/>
    </source>
</evidence>
<evidence type="ECO:0000259" key="24">
    <source>
        <dbReference type="PROSITE" id="PS51164"/>
    </source>
</evidence>
<keyword evidence="4" id="KW-1003">Cell membrane</keyword>
<keyword evidence="11" id="KW-0186">Copper</keyword>
<dbReference type="PROSITE" id="PS51677">
    <property type="entry name" value="NODB"/>
    <property type="match status" value="1"/>
</dbReference>
<dbReference type="Proteomes" id="UP000541558">
    <property type="component" value="Unassembled WGS sequence"/>
</dbReference>
<dbReference type="GO" id="GO:0071555">
    <property type="term" value="P:cell wall organization"/>
    <property type="evidence" value="ECO:0007669"/>
    <property type="project" value="UniProtKB-KW"/>
</dbReference>
<feature type="domain" description="CBM1" evidence="24">
    <location>
        <begin position="280"/>
        <end position="315"/>
    </location>
</feature>
<evidence type="ECO:0000259" key="25">
    <source>
        <dbReference type="PROSITE" id="PS51677"/>
    </source>
</evidence>
<keyword evidence="18 21" id="KW-0624">Polysaccharide degradation</keyword>